<dbReference type="InterPro" id="IPR023795">
    <property type="entry name" value="Serpin_CS"/>
</dbReference>
<dbReference type="InterPro" id="IPR023796">
    <property type="entry name" value="Serpin_dom"/>
</dbReference>
<reference evidence="6" key="1">
    <citation type="submission" date="2023-02" db="EMBL/GenBank/DDBJ databases">
        <title>Genome of toxic invasive species Heracleum sosnowskyi carries increased number of genes despite the absence of recent whole-genome duplications.</title>
        <authorList>
            <person name="Schelkunov M."/>
            <person name="Shtratnikova V."/>
            <person name="Makarenko M."/>
            <person name="Klepikova A."/>
            <person name="Omelchenko D."/>
            <person name="Novikova G."/>
            <person name="Obukhova E."/>
            <person name="Bogdanov V."/>
            <person name="Penin A."/>
            <person name="Logacheva M."/>
        </authorList>
    </citation>
    <scope>NUCLEOTIDE SEQUENCE</scope>
    <source>
        <strain evidence="6">Hsosn_3</strain>
        <tissue evidence="6">Leaf</tissue>
    </source>
</reference>
<organism evidence="6 7">
    <name type="scientific">Heracleum sosnowskyi</name>
    <dbReference type="NCBI Taxonomy" id="360622"/>
    <lineage>
        <taxon>Eukaryota</taxon>
        <taxon>Viridiplantae</taxon>
        <taxon>Streptophyta</taxon>
        <taxon>Embryophyta</taxon>
        <taxon>Tracheophyta</taxon>
        <taxon>Spermatophyta</taxon>
        <taxon>Magnoliopsida</taxon>
        <taxon>eudicotyledons</taxon>
        <taxon>Gunneridae</taxon>
        <taxon>Pentapetalae</taxon>
        <taxon>asterids</taxon>
        <taxon>campanulids</taxon>
        <taxon>Apiales</taxon>
        <taxon>Apiaceae</taxon>
        <taxon>Apioideae</taxon>
        <taxon>apioid superclade</taxon>
        <taxon>Tordylieae</taxon>
        <taxon>Tordyliinae</taxon>
        <taxon>Heracleum</taxon>
    </lineage>
</organism>
<evidence type="ECO:0000256" key="4">
    <source>
        <dbReference type="SAM" id="Phobius"/>
    </source>
</evidence>
<dbReference type="InterPro" id="IPR036186">
    <property type="entry name" value="Serpin_sf"/>
</dbReference>
<evidence type="ECO:0000259" key="5">
    <source>
        <dbReference type="SMART" id="SM00093"/>
    </source>
</evidence>
<dbReference type="GO" id="GO:0004867">
    <property type="term" value="F:serine-type endopeptidase inhibitor activity"/>
    <property type="evidence" value="ECO:0007669"/>
    <property type="project" value="InterPro"/>
</dbReference>
<dbReference type="Proteomes" id="UP001237642">
    <property type="component" value="Unassembled WGS sequence"/>
</dbReference>
<comment type="similarity">
    <text evidence="1 2">Belongs to the serpin family.</text>
</comment>
<keyword evidence="4" id="KW-0472">Membrane</keyword>
<evidence type="ECO:0000313" key="7">
    <source>
        <dbReference type="Proteomes" id="UP001237642"/>
    </source>
</evidence>
<dbReference type="SUPFAM" id="SSF56574">
    <property type="entry name" value="Serpins"/>
    <property type="match status" value="1"/>
</dbReference>
<keyword evidence="7" id="KW-1185">Reference proteome</keyword>
<feature type="transmembrane region" description="Helical" evidence="4">
    <location>
        <begin position="79"/>
        <end position="100"/>
    </location>
</feature>
<dbReference type="PROSITE" id="PS00284">
    <property type="entry name" value="SERPIN"/>
    <property type="match status" value="1"/>
</dbReference>
<dbReference type="PANTHER" id="PTHR11461:SF211">
    <property type="entry name" value="GH10112P-RELATED"/>
    <property type="match status" value="1"/>
</dbReference>
<evidence type="ECO:0000256" key="3">
    <source>
        <dbReference type="SAM" id="MobiDB-lite"/>
    </source>
</evidence>
<dbReference type="InterPro" id="IPR042185">
    <property type="entry name" value="Serpin_sf_2"/>
</dbReference>
<accession>A0AAD8J352</accession>
<dbReference type="PANTHER" id="PTHR11461">
    <property type="entry name" value="SERINE PROTEASE INHIBITOR, SERPIN"/>
    <property type="match status" value="1"/>
</dbReference>
<gene>
    <name evidence="6" type="ORF">POM88_005591</name>
</gene>
<comment type="caution">
    <text evidence="6">The sequence shown here is derived from an EMBL/GenBank/DDBJ whole genome shotgun (WGS) entry which is preliminary data.</text>
</comment>
<reference evidence="6" key="2">
    <citation type="submission" date="2023-05" db="EMBL/GenBank/DDBJ databases">
        <authorList>
            <person name="Schelkunov M.I."/>
        </authorList>
    </citation>
    <scope>NUCLEOTIDE SEQUENCE</scope>
    <source>
        <strain evidence="6">Hsosn_3</strain>
        <tissue evidence="6">Leaf</tissue>
    </source>
</reference>
<dbReference type="Gene3D" id="2.30.39.10">
    <property type="entry name" value="Alpha-1-antitrypsin, domain 1"/>
    <property type="match status" value="1"/>
</dbReference>
<sequence>MSTFIITRSKSSSKKSPSYPSYGRHSRNSSFSRFLGIFRPSLGKKGGKKSNDKGWPECNVIVEEGDYDDGDGLTRRSQALIALLGFIVLFTVFCLIIWGASRPFKAEVTVKESFTDSPFIISPRFTFKVSLHLLGGLLALGYNIATILKRSSHIFSVCSERCLKQEIASYNQTLELVVETNYLFRLVNFLWQAGQQGYVHFWPEMKLGWRIIVGTIIGILGAALGSVGGIYYTPAYSNCYSKTGSSAQTLDQLLSFLKAKSSDHLNYLSSQLIDLVFADGSGSGGPCLSFANGLWIDESLTLKDSFRQVVDGWLDILIRMFYASNFSMNRQYRFIYTVYIIYAHTQASEVTDSVNSWVEKETNGLINEILPSGSVDSLTRLVFANALYFKGAWTDKFDASMTKDDEFHLLDGSSIQVPFMTSKKKQLISAFDGFKVLELPYKRGGDRRQFSMYFFLPDAKDGLPRLVDEVGSVAGFLERHSPDQEVEVGDFRIPKFKISFGFEASEVLKELGLVLPFSRDGDGLTEMVDSAMGQKLYVSSIFHKSFIEVNEEGAEAAATSAAVFMPMCLQLLNKIDFVANHPFLFLIREDMTGVVQFIGQVHDPLTT</sequence>
<feature type="transmembrane region" description="Helical" evidence="4">
    <location>
        <begin position="211"/>
        <end position="232"/>
    </location>
</feature>
<evidence type="ECO:0000256" key="2">
    <source>
        <dbReference type="RuleBase" id="RU000411"/>
    </source>
</evidence>
<keyword evidence="4" id="KW-1133">Transmembrane helix</keyword>
<dbReference type="InterPro" id="IPR042178">
    <property type="entry name" value="Serpin_sf_1"/>
</dbReference>
<feature type="domain" description="Serpin" evidence="5">
    <location>
        <begin position="233"/>
        <end position="604"/>
    </location>
</feature>
<feature type="region of interest" description="Disordered" evidence="3">
    <location>
        <begin position="1"/>
        <end position="27"/>
    </location>
</feature>
<protein>
    <recommendedName>
        <fullName evidence="5">Serpin domain-containing protein</fullName>
    </recommendedName>
</protein>
<keyword evidence="4" id="KW-0812">Transmembrane</keyword>
<dbReference type="SMART" id="SM00093">
    <property type="entry name" value="SERPIN"/>
    <property type="match status" value="1"/>
</dbReference>
<dbReference type="AlphaFoldDB" id="A0AAD8J352"/>
<proteinExistence type="inferred from homology"/>
<dbReference type="CDD" id="cd02043">
    <property type="entry name" value="serpinP_plants"/>
    <property type="match status" value="1"/>
</dbReference>
<dbReference type="Pfam" id="PF00079">
    <property type="entry name" value="Serpin"/>
    <property type="match status" value="1"/>
</dbReference>
<feature type="transmembrane region" description="Helical" evidence="4">
    <location>
        <begin position="125"/>
        <end position="145"/>
    </location>
</feature>
<evidence type="ECO:0000313" key="6">
    <source>
        <dbReference type="EMBL" id="KAK1395728.1"/>
    </source>
</evidence>
<dbReference type="InterPro" id="IPR000215">
    <property type="entry name" value="Serpin_fam"/>
</dbReference>
<dbReference type="EMBL" id="JAUIZM010000002">
    <property type="protein sequence ID" value="KAK1395728.1"/>
    <property type="molecule type" value="Genomic_DNA"/>
</dbReference>
<dbReference type="GO" id="GO:0005615">
    <property type="term" value="C:extracellular space"/>
    <property type="evidence" value="ECO:0007669"/>
    <property type="project" value="InterPro"/>
</dbReference>
<evidence type="ECO:0000256" key="1">
    <source>
        <dbReference type="ARBA" id="ARBA00009500"/>
    </source>
</evidence>
<name>A0AAD8J352_9APIA</name>
<dbReference type="Gene3D" id="3.30.497.10">
    <property type="entry name" value="Antithrombin, subunit I, domain 2"/>
    <property type="match status" value="1"/>
</dbReference>